<gene>
    <name evidence="1" type="ORF">A0Z09_007990</name>
</gene>
<organism evidence="1 2">
    <name type="scientific">Campylobacter subantarcticus</name>
    <dbReference type="NCBI Taxonomy" id="497724"/>
    <lineage>
        <taxon>Bacteria</taxon>
        <taxon>Pseudomonadati</taxon>
        <taxon>Campylobacterota</taxon>
        <taxon>Epsilonproteobacteria</taxon>
        <taxon>Campylobacterales</taxon>
        <taxon>Campylobacteraceae</taxon>
        <taxon>Campylobacter</taxon>
    </lineage>
</organism>
<proteinExistence type="predicted"/>
<evidence type="ECO:0000313" key="1">
    <source>
        <dbReference type="EMBL" id="MPB99967.1"/>
    </source>
</evidence>
<name>A0ABW9N797_9BACT</name>
<keyword evidence="2" id="KW-1185">Reference proteome</keyword>
<protein>
    <submittedName>
        <fullName evidence="1">Uncharacterized protein</fullName>
    </submittedName>
</protein>
<reference evidence="1" key="1">
    <citation type="submission" date="2019-08" db="EMBL/GenBank/DDBJ databases">
        <title>Rapid identification of Enteric Bacteria from Whole Genome Sequences (WGS) using Average Nucleotide Identity (ANI).</title>
        <authorList>
            <person name="Lane C."/>
        </authorList>
    </citation>
    <scope>NUCLEOTIDE SEQUENCE [LARGE SCALE GENOMIC DNA]</scope>
    <source>
        <strain evidence="1">2010D-8461</strain>
    </source>
</reference>
<evidence type="ECO:0000313" key="2">
    <source>
        <dbReference type="Proteomes" id="UP000364097"/>
    </source>
</evidence>
<dbReference type="Proteomes" id="UP000364097">
    <property type="component" value="Unassembled WGS sequence"/>
</dbReference>
<dbReference type="EMBL" id="AACKMW020000063">
    <property type="protein sequence ID" value="MPB99967.1"/>
    <property type="molecule type" value="Genomic_DNA"/>
</dbReference>
<sequence length="160" mass="18329">MFFTIGETSVYGCSQGGFCNIGEFGNNGYGGQGYYKNHYREIHITKAYNYHPTMELYIFGFNDKEEAKNALMNFTYQPAYGGNVKYPFKNGTEGRFYILEGDGKSEQFPSNKWGILICNFGNNHDTNQIPVHKKHNGIYTFKTTYKGKTYTSILHLKLSE</sequence>
<comment type="caution">
    <text evidence="1">The sequence shown here is derived from an EMBL/GenBank/DDBJ whole genome shotgun (WGS) entry which is preliminary data.</text>
</comment>
<accession>A0ABW9N797</accession>